<reference evidence="1 2" key="1">
    <citation type="journal article" date="2020" name="Cell">
        <title>Large-Scale Comparative Analyses of Tick Genomes Elucidate Their Genetic Diversity and Vector Capacities.</title>
        <authorList>
            <consortium name="Tick Genome and Microbiome Consortium (TIGMIC)"/>
            <person name="Jia N."/>
            <person name="Wang J."/>
            <person name="Shi W."/>
            <person name="Du L."/>
            <person name="Sun Y."/>
            <person name="Zhan W."/>
            <person name="Jiang J.F."/>
            <person name="Wang Q."/>
            <person name="Zhang B."/>
            <person name="Ji P."/>
            <person name="Bell-Sakyi L."/>
            <person name="Cui X.M."/>
            <person name="Yuan T.T."/>
            <person name="Jiang B.G."/>
            <person name="Yang W.F."/>
            <person name="Lam T.T."/>
            <person name="Chang Q.C."/>
            <person name="Ding S.J."/>
            <person name="Wang X.J."/>
            <person name="Zhu J.G."/>
            <person name="Ruan X.D."/>
            <person name="Zhao L."/>
            <person name="Wei J.T."/>
            <person name="Ye R.Z."/>
            <person name="Que T.C."/>
            <person name="Du C.H."/>
            <person name="Zhou Y.H."/>
            <person name="Cheng J.X."/>
            <person name="Dai P.F."/>
            <person name="Guo W.B."/>
            <person name="Han X.H."/>
            <person name="Huang E.J."/>
            <person name="Li L.F."/>
            <person name="Wei W."/>
            <person name="Gao Y.C."/>
            <person name="Liu J.Z."/>
            <person name="Shao H.Z."/>
            <person name="Wang X."/>
            <person name="Wang C.C."/>
            <person name="Yang T.C."/>
            <person name="Huo Q.B."/>
            <person name="Li W."/>
            <person name="Chen H.Y."/>
            <person name="Chen S.E."/>
            <person name="Zhou L.G."/>
            <person name="Ni X.B."/>
            <person name="Tian J.H."/>
            <person name="Sheng Y."/>
            <person name="Liu T."/>
            <person name="Pan Y.S."/>
            <person name="Xia L.Y."/>
            <person name="Li J."/>
            <person name="Zhao F."/>
            <person name="Cao W.C."/>
        </authorList>
    </citation>
    <scope>NUCLEOTIDE SEQUENCE [LARGE SCALE GENOMIC DNA]</scope>
    <source>
        <strain evidence="1">Iper-2018</strain>
    </source>
</reference>
<dbReference type="Proteomes" id="UP000805193">
    <property type="component" value="Unassembled WGS sequence"/>
</dbReference>
<evidence type="ECO:0000313" key="2">
    <source>
        <dbReference type="Proteomes" id="UP000805193"/>
    </source>
</evidence>
<protein>
    <submittedName>
        <fullName evidence="1">Uncharacterized protein</fullName>
    </submittedName>
</protein>
<proteinExistence type="predicted"/>
<comment type="caution">
    <text evidence="1">The sequence shown here is derived from an EMBL/GenBank/DDBJ whole genome shotgun (WGS) entry which is preliminary data.</text>
</comment>
<gene>
    <name evidence="1" type="ORF">HPB47_007986</name>
</gene>
<keyword evidence="2" id="KW-1185">Reference proteome</keyword>
<sequence>MSSENGETGFLDGVVALGTLNVWATVSGIHGGEAALRMANFGAPVVCRGIDGKCGRLHRSDSTTGADRPSATRRSFAAQLVLGGRAPDLLGVGNTAALEAHVGVAPYTGSAAIETLDPRPLSRQYTTCNVPGPGSEEREFCEAFPGCDCDPDCGPLCVCIARSGRALCPAVECSPLCRCDETCPNRKVQHGICFRLQVFKTTAKGFGVRALEPIARGSYVCPYAGEAIGLRTARDRVRALDPHEPNYVMALREGGRVALVVDPSRVGGVGRFLNHSCDPNLEMVPVRAQCVVPELCLFARRDVGPGEELTYDYSGGSNRRGGRPCLCGAPACRGQLPLDVDVLGV</sequence>
<accession>A0AC60P628</accession>
<name>A0AC60P628_IXOPE</name>
<evidence type="ECO:0000313" key="1">
    <source>
        <dbReference type="EMBL" id="KAG0414844.1"/>
    </source>
</evidence>
<dbReference type="EMBL" id="JABSTQ010011142">
    <property type="protein sequence ID" value="KAG0414844.1"/>
    <property type="molecule type" value="Genomic_DNA"/>
</dbReference>
<organism evidence="1 2">
    <name type="scientific">Ixodes persulcatus</name>
    <name type="common">Taiga tick</name>
    <dbReference type="NCBI Taxonomy" id="34615"/>
    <lineage>
        <taxon>Eukaryota</taxon>
        <taxon>Metazoa</taxon>
        <taxon>Ecdysozoa</taxon>
        <taxon>Arthropoda</taxon>
        <taxon>Chelicerata</taxon>
        <taxon>Arachnida</taxon>
        <taxon>Acari</taxon>
        <taxon>Parasitiformes</taxon>
        <taxon>Ixodida</taxon>
        <taxon>Ixodoidea</taxon>
        <taxon>Ixodidae</taxon>
        <taxon>Ixodinae</taxon>
        <taxon>Ixodes</taxon>
    </lineage>
</organism>